<accession>A0ABD0MNP8</accession>
<gene>
    <name evidence="1" type="ORF">M9458_053131</name>
</gene>
<sequence>MASASSASQGARDTAALRPCACGAMISAKDTHALCIVCLGVNFLPGGSKTFYRLAVAAASLPGRTERLTASVFQKIYRSSALAVRALNATSLLTAYQAELMEEMGRQMDAGSPNPALWEEICVIADLNLRTSRGAVQSCGCSMGLAVVGERALWLGISGLSDREKVDFLGCPGGAQSPFRSISHCYASAV</sequence>
<evidence type="ECO:0000313" key="1">
    <source>
        <dbReference type="EMBL" id="KAL0151549.1"/>
    </source>
</evidence>
<dbReference type="Gene3D" id="1.10.287.3160">
    <property type="match status" value="1"/>
</dbReference>
<dbReference type="EMBL" id="JAMKFB020000240">
    <property type="protein sequence ID" value="KAL0151549.1"/>
    <property type="molecule type" value="Genomic_DNA"/>
</dbReference>
<dbReference type="Proteomes" id="UP001529510">
    <property type="component" value="Unassembled WGS sequence"/>
</dbReference>
<reference evidence="1 2" key="1">
    <citation type="submission" date="2024-05" db="EMBL/GenBank/DDBJ databases">
        <title>Genome sequencing and assembly of Indian major carp, Cirrhinus mrigala (Hamilton, 1822).</title>
        <authorList>
            <person name="Mohindra V."/>
            <person name="Chowdhury L.M."/>
            <person name="Lal K."/>
            <person name="Jena J.K."/>
        </authorList>
    </citation>
    <scope>NUCLEOTIDE SEQUENCE [LARGE SCALE GENOMIC DNA]</scope>
    <source>
        <strain evidence="1">CM1030</strain>
        <tissue evidence="1">Blood</tissue>
    </source>
</reference>
<protein>
    <submittedName>
        <fullName evidence="1">Uncharacterized protein</fullName>
    </submittedName>
</protein>
<evidence type="ECO:0000313" key="2">
    <source>
        <dbReference type="Proteomes" id="UP001529510"/>
    </source>
</evidence>
<organism evidence="1 2">
    <name type="scientific">Cirrhinus mrigala</name>
    <name type="common">Mrigala</name>
    <dbReference type="NCBI Taxonomy" id="683832"/>
    <lineage>
        <taxon>Eukaryota</taxon>
        <taxon>Metazoa</taxon>
        <taxon>Chordata</taxon>
        <taxon>Craniata</taxon>
        <taxon>Vertebrata</taxon>
        <taxon>Euteleostomi</taxon>
        <taxon>Actinopterygii</taxon>
        <taxon>Neopterygii</taxon>
        <taxon>Teleostei</taxon>
        <taxon>Ostariophysi</taxon>
        <taxon>Cypriniformes</taxon>
        <taxon>Cyprinidae</taxon>
        <taxon>Labeoninae</taxon>
        <taxon>Labeonini</taxon>
        <taxon>Cirrhinus</taxon>
    </lineage>
</organism>
<comment type="caution">
    <text evidence="1">The sequence shown here is derived from an EMBL/GenBank/DDBJ whole genome shotgun (WGS) entry which is preliminary data.</text>
</comment>
<keyword evidence="2" id="KW-1185">Reference proteome</keyword>
<name>A0ABD0MNP8_CIRMR</name>
<proteinExistence type="predicted"/>
<dbReference type="AlphaFoldDB" id="A0ABD0MNP8"/>